<evidence type="ECO:0000313" key="1">
    <source>
        <dbReference type="EnsemblMetazoa" id="tetur16g02640.1"/>
    </source>
</evidence>
<dbReference type="EnsemblMetazoa" id="tetur16g02640.1">
    <property type="protein sequence ID" value="tetur16g02640.1"/>
    <property type="gene ID" value="tetur16g02640"/>
</dbReference>
<organism evidence="1 2">
    <name type="scientific">Tetranychus urticae</name>
    <name type="common">Two-spotted spider mite</name>
    <dbReference type="NCBI Taxonomy" id="32264"/>
    <lineage>
        <taxon>Eukaryota</taxon>
        <taxon>Metazoa</taxon>
        <taxon>Ecdysozoa</taxon>
        <taxon>Arthropoda</taxon>
        <taxon>Chelicerata</taxon>
        <taxon>Arachnida</taxon>
        <taxon>Acari</taxon>
        <taxon>Acariformes</taxon>
        <taxon>Trombidiformes</taxon>
        <taxon>Prostigmata</taxon>
        <taxon>Eleutherengona</taxon>
        <taxon>Raphignathae</taxon>
        <taxon>Tetranychoidea</taxon>
        <taxon>Tetranychidae</taxon>
        <taxon>Tetranychus</taxon>
    </lineage>
</organism>
<dbReference type="Proteomes" id="UP000015104">
    <property type="component" value="Unassembled WGS sequence"/>
</dbReference>
<reference evidence="2" key="1">
    <citation type="submission" date="2011-08" db="EMBL/GenBank/DDBJ databases">
        <authorList>
            <person name="Rombauts S."/>
        </authorList>
    </citation>
    <scope>NUCLEOTIDE SEQUENCE</scope>
    <source>
        <strain evidence="2">London</strain>
    </source>
</reference>
<dbReference type="EMBL" id="CAEY01000278">
    <property type="status" value="NOT_ANNOTATED_CDS"/>
    <property type="molecule type" value="Genomic_DNA"/>
</dbReference>
<reference evidence="1" key="2">
    <citation type="submission" date="2015-06" db="UniProtKB">
        <authorList>
            <consortium name="EnsemblMetazoa"/>
        </authorList>
    </citation>
    <scope>IDENTIFICATION</scope>
</reference>
<dbReference type="AlphaFoldDB" id="T1KNY5"/>
<keyword evidence="2" id="KW-1185">Reference proteome</keyword>
<name>T1KNY5_TETUR</name>
<dbReference type="HOGENOM" id="CLU_3425271_0_0_1"/>
<accession>T1KNY5</accession>
<proteinExistence type="predicted"/>
<evidence type="ECO:0000313" key="2">
    <source>
        <dbReference type="Proteomes" id="UP000015104"/>
    </source>
</evidence>
<protein>
    <submittedName>
        <fullName evidence="1">Uncharacterized protein</fullName>
    </submittedName>
</protein>
<sequence>MAKNRESWITRGKNSQYKVLLY</sequence>